<evidence type="ECO:0000256" key="10">
    <source>
        <dbReference type="PROSITE-ProRule" id="PRU01360"/>
    </source>
</evidence>
<dbReference type="Gene3D" id="2.40.170.20">
    <property type="entry name" value="TonB-dependent receptor, beta-barrel domain"/>
    <property type="match status" value="1"/>
</dbReference>
<dbReference type="Proteomes" id="UP000584642">
    <property type="component" value="Unassembled WGS sequence"/>
</dbReference>
<keyword evidence="6 11" id="KW-0798">TonB box</keyword>
<comment type="similarity">
    <text evidence="10 11">Belongs to the TonB-dependent receptor family.</text>
</comment>
<dbReference type="Pfam" id="PF00593">
    <property type="entry name" value="TonB_dep_Rec_b-barrel"/>
    <property type="match status" value="1"/>
</dbReference>
<keyword evidence="5 12" id="KW-0732">Signal</keyword>
<evidence type="ECO:0000256" key="9">
    <source>
        <dbReference type="ARBA" id="ARBA00023237"/>
    </source>
</evidence>
<protein>
    <submittedName>
        <fullName evidence="15">TonB-dependent receptor</fullName>
    </submittedName>
</protein>
<dbReference type="PROSITE" id="PS52016">
    <property type="entry name" value="TONB_DEPENDENT_REC_3"/>
    <property type="match status" value="1"/>
</dbReference>
<evidence type="ECO:0000256" key="1">
    <source>
        <dbReference type="ARBA" id="ARBA00004571"/>
    </source>
</evidence>
<evidence type="ECO:0000313" key="15">
    <source>
        <dbReference type="EMBL" id="NYZ25068.1"/>
    </source>
</evidence>
<evidence type="ECO:0000256" key="7">
    <source>
        <dbReference type="ARBA" id="ARBA00023136"/>
    </source>
</evidence>
<dbReference type="SUPFAM" id="SSF56935">
    <property type="entry name" value="Porins"/>
    <property type="match status" value="1"/>
</dbReference>
<evidence type="ECO:0000259" key="14">
    <source>
        <dbReference type="Pfam" id="PF07715"/>
    </source>
</evidence>
<dbReference type="Gene3D" id="2.170.130.10">
    <property type="entry name" value="TonB-dependent receptor, plug domain"/>
    <property type="match status" value="1"/>
</dbReference>
<evidence type="ECO:0000313" key="16">
    <source>
        <dbReference type="Proteomes" id="UP000584642"/>
    </source>
</evidence>
<feature type="domain" description="TonB-dependent receptor-like beta-barrel" evidence="13">
    <location>
        <begin position="220"/>
        <end position="629"/>
    </location>
</feature>
<evidence type="ECO:0000256" key="2">
    <source>
        <dbReference type="ARBA" id="ARBA00022448"/>
    </source>
</evidence>
<evidence type="ECO:0000256" key="12">
    <source>
        <dbReference type="SAM" id="SignalP"/>
    </source>
</evidence>
<dbReference type="PANTHER" id="PTHR30069">
    <property type="entry name" value="TONB-DEPENDENT OUTER MEMBRANE RECEPTOR"/>
    <property type="match status" value="1"/>
</dbReference>
<comment type="caution">
    <text evidence="15">The sequence shown here is derived from an EMBL/GenBank/DDBJ whole genome shotgun (WGS) entry which is preliminary data.</text>
</comment>
<organism evidence="15 16">
    <name type="scientific">Azospirillum oleiclasticum</name>
    <dbReference type="NCBI Taxonomy" id="2735135"/>
    <lineage>
        <taxon>Bacteria</taxon>
        <taxon>Pseudomonadati</taxon>
        <taxon>Pseudomonadota</taxon>
        <taxon>Alphaproteobacteria</taxon>
        <taxon>Rhodospirillales</taxon>
        <taxon>Azospirillaceae</taxon>
        <taxon>Azospirillum</taxon>
    </lineage>
</organism>
<sequence>MSQILRRSVSLAALMAALIPAATPRGAAAQSIDYGSLEQLFGEPVTTSATGKPQRVSEAPVAMEIITADEIRRTGAANIPDVLQRVVGADVARWGMASADIGIRGYNSPRNPRLLVLVNGRQVYADHHGFTPWHAIPVEMAEIRQIEVVKGPNTALFGFNAVGGVVNIVTFNPLSDSVNNVTVRTGTQGYKEVSGVGTIKLGDRGGIRVSAGGYNTDEYETPVRTAERAYRTGPRRRSFSADGLVQVTENIQIGAEVTKVHTEQSEMTFGYQLFPSNYDILSTKLSLAANTALGLIEAKVYRNQLDVNLALGIDYNNVVTVAQVQDLFKIGTDHSFRLSAEFRRNELDSTPVRNGKVSYDVYSGGAMWDWAINDKLSLVNAGRIDYLSLGREGTFAGPSPYTNEDYDRSLTEFSFNSGIVYRATDVDTLRLSAARGIQVPTMNELSVLTSNGTTGTYGNPRINPSIVMNYEIGYDRRIDQINGGLRTSVYYQTNSDLKSYTRRVNSLVSIYDNIGDSKAVGIEAQLKGRIGTDWNWKVGYAFERVNDDLTQQTNYNFEDSTPRHKVSAELGYTNGPFEANLYGMYVSEVEMLRTGSTTLVKVPDYLYLAGRVGYRITENVQAAVTGFNITQAESRLTSGPAEEQRLLFSLSASF</sequence>
<comment type="subcellular location">
    <subcellularLocation>
        <location evidence="1 10">Cell outer membrane</location>
        <topology evidence="1 10">Multi-pass membrane protein</topology>
    </subcellularLocation>
</comment>
<dbReference type="InterPro" id="IPR037066">
    <property type="entry name" value="Plug_dom_sf"/>
</dbReference>
<accession>A0ABX2TN23</accession>
<keyword evidence="2 10" id="KW-0813">Transport</keyword>
<evidence type="ECO:0000256" key="6">
    <source>
        <dbReference type="ARBA" id="ARBA00023077"/>
    </source>
</evidence>
<evidence type="ECO:0000256" key="11">
    <source>
        <dbReference type="RuleBase" id="RU003357"/>
    </source>
</evidence>
<feature type="domain" description="TonB-dependent receptor plug" evidence="14">
    <location>
        <begin position="56"/>
        <end position="165"/>
    </location>
</feature>
<feature type="signal peptide" evidence="12">
    <location>
        <begin position="1"/>
        <end position="27"/>
    </location>
</feature>
<keyword evidence="9 10" id="KW-0998">Cell outer membrane</keyword>
<feature type="chain" id="PRO_5045343100" evidence="12">
    <location>
        <begin position="28"/>
        <end position="654"/>
    </location>
</feature>
<evidence type="ECO:0000256" key="8">
    <source>
        <dbReference type="ARBA" id="ARBA00023170"/>
    </source>
</evidence>
<keyword evidence="16" id="KW-1185">Reference proteome</keyword>
<proteinExistence type="inferred from homology"/>
<dbReference type="InterPro" id="IPR012910">
    <property type="entry name" value="Plug_dom"/>
</dbReference>
<name>A0ABX2TN23_9PROT</name>
<dbReference type="Pfam" id="PF07715">
    <property type="entry name" value="Plug"/>
    <property type="match status" value="1"/>
</dbReference>
<dbReference type="InterPro" id="IPR036942">
    <property type="entry name" value="Beta-barrel_TonB_sf"/>
</dbReference>
<dbReference type="RefSeq" id="WP_180286842.1">
    <property type="nucleotide sequence ID" value="NZ_JABFDB010000053.1"/>
</dbReference>
<keyword evidence="3 10" id="KW-1134">Transmembrane beta strand</keyword>
<dbReference type="InterPro" id="IPR039426">
    <property type="entry name" value="TonB-dep_rcpt-like"/>
</dbReference>
<reference evidence="15 16" key="1">
    <citation type="submission" date="2020-05" db="EMBL/GenBank/DDBJ databases">
        <title>Azospirillum oleiclasticum sp. nov, a nitrogen-fixing and heavy crude oil-emulsifying bacterium isolated from the crude oil of Yumen Oilfield.</title>
        <authorList>
            <person name="Wu D."/>
            <person name="Cai M."/>
            <person name="Zhang X."/>
        </authorList>
    </citation>
    <scope>NUCLEOTIDE SEQUENCE [LARGE SCALE GENOMIC DNA]</scope>
    <source>
        <strain evidence="15 16">ROY-1-1-2</strain>
    </source>
</reference>
<dbReference type="EMBL" id="JABFDB010000053">
    <property type="protein sequence ID" value="NYZ25068.1"/>
    <property type="molecule type" value="Genomic_DNA"/>
</dbReference>
<keyword evidence="4 10" id="KW-0812">Transmembrane</keyword>
<evidence type="ECO:0000256" key="5">
    <source>
        <dbReference type="ARBA" id="ARBA00022729"/>
    </source>
</evidence>
<gene>
    <name evidence="15" type="ORF">HND93_35650</name>
</gene>
<dbReference type="PANTHER" id="PTHR30069:SF29">
    <property type="entry name" value="HEMOGLOBIN AND HEMOGLOBIN-HAPTOGLOBIN-BINDING PROTEIN 1-RELATED"/>
    <property type="match status" value="1"/>
</dbReference>
<keyword evidence="8 15" id="KW-0675">Receptor</keyword>
<keyword evidence="7 10" id="KW-0472">Membrane</keyword>
<evidence type="ECO:0000259" key="13">
    <source>
        <dbReference type="Pfam" id="PF00593"/>
    </source>
</evidence>
<evidence type="ECO:0000256" key="3">
    <source>
        <dbReference type="ARBA" id="ARBA00022452"/>
    </source>
</evidence>
<dbReference type="InterPro" id="IPR000531">
    <property type="entry name" value="Beta-barrel_TonB"/>
</dbReference>
<evidence type="ECO:0000256" key="4">
    <source>
        <dbReference type="ARBA" id="ARBA00022692"/>
    </source>
</evidence>